<dbReference type="Proteomes" id="UP001327560">
    <property type="component" value="Chromosome 5"/>
</dbReference>
<proteinExistence type="predicted"/>
<feature type="region of interest" description="Disordered" evidence="1">
    <location>
        <begin position="1"/>
        <end position="42"/>
    </location>
</feature>
<gene>
    <name evidence="2" type="ORF">Cni_G16099</name>
</gene>
<protein>
    <submittedName>
        <fullName evidence="2">Uncharacterized protein</fullName>
    </submittedName>
</protein>
<organism evidence="2 3">
    <name type="scientific">Canna indica</name>
    <name type="common">Indian-shot</name>
    <dbReference type="NCBI Taxonomy" id="4628"/>
    <lineage>
        <taxon>Eukaryota</taxon>
        <taxon>Viridiplantae</taxon>
        <taxon>Streptophyta</taxon>
        <taxon>Embryophyta</taxon>
        <taxon>Tracheophyta</taxon>
        <taxon>Spermatophyta</taxon>
        <taxon>Magnoliopsida</taxon>
        <taxon>Liliopsida</taxon>
        <taxon>Zingiberales</taxon>
        <taxon>Cannaceae</taxon>
        <taxon>Canna</taxon>
    </lineage>
</organism>
<dbReference type="EMBL" id="CP136894">
    <property type="protein sequence ID" value="WOL07359.1"/>
    <property type="molecule type" value="Genomic_DNA"/>
</dbReference>
<evidence type="ECO:0000313" key="2">
    <source>
        <dbReference type="EMBL" id="WOL07359.1"/>
    </source>
</evidence>
<sequence>MGALLGRRSLDGSAPSHKAAKTAPPPAIGRLRRPPLLPAVQSPRGDHPSLLFEVEIGVCALRNSGSITPLVLHKSSLPPTPPFEYTESDALNLVTRRCFRLPEDLFSDILVKIGSFTSLMLSGSAAELLALMGRSMKEEVAS</sequence>
<accession>A0AAQ3KEK0</accession>
<keyword evidence="3" id="KW-1185">Reference proteome</keyword>
<name>A0AAQ3KEK0_9LILI</name>
<reference evidence="2 3" key="1">
    <citation type="submission" date="2023-10" db="EMBL/GenBank/DDBJ databases">
        <title>Chromosome-scale genome assembly provides insights into flower coloration mechanisms of Canna indica.</title>
        <authorList>
            <person name="Li C."/>
        </authorList>
    </citation>
    <scope>NUCLEOTIDE SEQUENCE [LARGE SCALE GENOMIC DNA]</scope>
    <source>
        <tissue evidence="2">Flower</tissue>
    </source>
</reference>
<evidence type="ECO:0000313" key="3">
    <source>
        <dbReference type="Proteomes" id="UP001327560"/>
    </source>
</evidence>
<evidence type="ECO:0000256" key="1">
    <source>
        <dbReference type="SAM" id="MobiDB-lite"/>
    </source>
</evidence>
<dbReference type="AlphaFoldDB" id="A0AAQ3KEK0"/>